<proteinExistence type="predicted"/>
<reference evidence="1 2" key="1">
    <citation type="submission" date="2014-06" db="EMBL/GenBank/DDBJ databases">
        <authorList>
            <person name="Swart Estienne"/>
        </authorList>
    </citation>
    <scope>NUCLEOTIDE SEQUENCE [LARGE SCALE GENOMIC DNA]</scope>
    <source>
        <strain evidence="1 2">130c</strain>
    </source>
</reference>
<organism evidence="1 2">
    <name type="scientific">Stylonychia lemnae</name>
    <name type="common">Ciliate</name>
    <dbReference type="NCBI Taxonomy" id="5949"/>
    <lineage>
        <taxon>Eukaryota</taxon>
        <taxon>Sar</taxon>
        <taxon>Alveolata</taxon>
        <taxon>Ciliophora</taxon>
        <taxon>Intramacronucleata</taxon>
        <taxon>Spirotrichea</taxon>
        <taxon>Stichotrichia</taxon>
        <taxon>Sporadotrichida</taxon>
        <taxon>Oxytrichidae</taxon>
        <taxon>Stylonychinae</taxon>
        <taxon>Stylonychia</taxon>
    </lineage>
</organism>
<dbReference type="AlphaFoldDB" id="A0A078B1N6"/>
<evidence type="ECO:0000313" key="1">
    <source>
        <dbReference type="EMBL" id="CDW88404.1"/>
    </source>
</evidence>
<dbReference type="Proteomes" id="UP000039865">
    <property type="component" value="Unassembled WGS sequence"/>
</dbReference>
<name>A0A078B1N6_STYLE</name>
<dbReference type="EMBL" id="CCKQ01016529">
    <property type="protein sequence ID" value="CDW88404.1"/>
    <property type="molecule type" value="Genomic_DNA"/>
</dbReference>
<protein>
    <submittedName>
        <fullName evidence="1">Uncharacterized protein</fullName>
    </submittedName>
</protein>
<dbReference type="InParanoid" id="A0A078B1N6"/>
<sequence length="91" mass="10590">MMIMKEEQMHYQAHQMFRAIFQIINHFFGVNSGWQMGSAQLTDYRTENFIIRSGQVLLLVELVAVCTGMIGNRNMGSIIERTFRRLGHLLI</sequence>
<gene>
    <name evidence="1" type="primary">Contig10776.g11532</name>
    <name evidence="1" type="ORF">STYLEM_17525</name>
</gene>
<keyword evidence="2" id="KW-1185">Reference proteome</keyword>
<evidence type="ECO:0000313" key="2">
    <source>
        <dbReference type="Proteomes" id="UP000039865"/>
    </source>
</evidence>
<accession>A0A078B1N6</accession>